<feature type="region of interest" description="Disordered" evidence="10">
    <location>
        <begin position="52"/>
        <end position="141"/>
    </location>
</feature>
<evidence type="ECO:0000256" key="3">
    <source>
        <dbReference type="ARBA" id="ARBA00012251"/>
    </source>
</evidence>
<evidence type="ECO:0000256" key="5">
    <source>
        <dbReference type="ARBA" id="ARBA00022723"/>
    </source>
</evidence>
<evidence type="ECO:0000256" key="1">
    <source>
        <dbReference type="ARBA" id="ARBA00001798"/>
    </source>
</evidence>
<reference evidence="13" key="1">
    <citation type="journal article" date="2016" name="Proc. Natl. Acad. Sci. U.S.A.">
        <title>Chromosome-level assembly of Arabidopsis thaliana Ler reveals the extent of translocation and inversion polymorphisms.</title>
        <authorList>
            <person name="Zapata L."/>
            <person name="Ding J."/>
            <person name="Willing E.M."/>
            <person name="Hartwig B."/>
            <person name="Bezdan D."/>
            <person name="Jiao W.B."/>
            <person name="Patel V."/>
            <person name="Velikkakam James G."/>
            <person name="Koornneef M."/>
            <person name="Ossowski S."/>
            <person name="Schneeberger K."/>
        </authorList>
    </citation>
    <scope>NUCLEOTIDE SEQUENCE [LARGE SCALE GENOMIC DNA]</scope>
    <source>
        <strain evidence="13">cv. Landsberg erecta</strain>
    </source>
</reference>
<evidence type="ECO:0000256" key="10">
    <source>
        <dbReference type="SAM" id="MobiDB-lite"/>
    </source>
</evidence>
<keyword evidence="6" id="KW-0677">Repeat</keyword>
<keyword evidence="5" id="KW-0479">Metal-binding</keyword>
<evidence type="ECO:0000259" key="11">
    <source>
        <dbReference type="PROSITE" id="PS51873"/>
    </source>
</evidence>
<dbReference type="GO" id="GO:0016567">
    <property type="term" value="P:protein ubiquitination"/>
    <property type="evidence" value="ECO:0007669"/>
    <property type="project" value="InterPro"/>
</dbReference>
<feature type="compositionally biased region" description="Acidic residues" evidence="10">
    <location>
        <begin position="59"/>
        <end position="140"/>
    </location>
</feature>
<dbReference type="InterPro" id="IPR031127">
    <property type="entry name" value="E3_UB_ligase_RBR"/>
</dbReference>
<dbReference type="AlphaFoldDB" id="A0A178U9U0"/>
<evidence type="ECO:0000256" key="6">
    <source>
        <dbReference type="ARBA" id="ARBA00022737"/>
    </source>
</evidence>
<keyword evidence="8" id="KW-0833">Ubl conjugation pathway</keyword>
<keyword evidence="9" id="KW-0862">Zinc</keyword>
<evidence type="ECO:0000256" key="9">
    <source>
        <dbReference type="ARBA" id="ARBA00022833"/>
    </source>
</evidence>
<organism evidence="12 13">
    <name type="scientific">Arabidopsis thaliana</name>
    <name type="common">Mouse-ear cress</name>
    <dbReference type="NCBI Taxonomy" id="3702"/>
    <lineage>
        <taxon>Eukaryota</taxon>
        <taxon>Viridiplantae</taxon>
        <taxon>Streptophyta</taxon>
        <taxon>Embryophyta</taxon>
        <taxon>Tracheophyta</taxon>
        <taxon>Spermatophyta</taxon>
        <taxon>Magnoliopsida</taxon>
        <taxon>eudicotyledons</taxon>
        <taxon>Gunneridae</taxon>
        <taxon>Pentapetalae</taxon>
        <taxon>rosids</taxon>
        <taxon>malvids</taxon>
        <taxon>Brassicales</taxon>
        <taxon>Brassicaceae</taxon>
        <taxon>Camelineae</taxon>
        <taxon>Arabidopsis</taxon>
    </lineage>
</organism>
<comment type="pathway">
    <text evidence="2">Protein modification; protein ubiquitination.</text>
</comment>
<feature type="domain" description="RING-type" evidence="11">
    <location>
        <begin position="132"/>
        <end position="227"/>
    </location>
</feature>
<dbReference type="Proteomes" id="UP000078284">
    <property type="component" value="Chromosome 5"/>
</dbReference>
<accession>A0A178U9U0</accession>
<evidence type="ECO:0000256" key="2">
    <source>
        <dbReference type="ARBA" id="ARBA00004906"/>
    </source>
</evidence>
<proteinExistence type="predicted"/>
<dbReference type="PROSITE" id="PS51873">
    <property type="entry name" value="TRIAD"/>
    <property type="match status" value="1"/>
</dbReference>
<protein>
    <recommendedName>
        <fullName evidence="3">RBR-type E3 ubiquitin transferase</fullName>
        <ecNumber evidence="3">2.3.2.31</ecNumber>
    </recommendedName>
</protein>
<dbReference type="InterPro" id="IPR013083">
    <property type="entry name" value="Znf_RING/FYVE/PHD"/>
</dbReference>
<dbReference type="SUPFAM" id="SSF57850">
    <property type="entry name" value="RING/U-box"/>
    <property type="match status" value="1"/>
</dbReference>
<dbReference type="GO" id="GO:0008270">
    <property type="term" value="F:zinc ion binding"/>
    <property type="evidence" value="ECO:0007669"/>
    <property type="project" value="UniProtKB-KW"/>
</dbReference>
<dbReference type="FunFam" id="3.30.40.10:FF:000424">
    <property type="entry name" value="RBR-type E3 ubiquitin transferase"/>
    <property type="match status" value="1"/>
</dbReference>
<keyword evidence="4" id="KW-0808">Transferase</keyword>
<evidence type="ECO:0000313" key="13">
    <source>
        <dbReference type="Proteomes" id="UP000078284"/>
    </source>
</evidence>
<keyword evidence="7" id="KW-0863">Zinc-finger</keyword>
<dbReference type="EMBL" id="LUHQ01000005">
    <property type="protein sequence ID" value="OAO89907.1"/>
    <property type="molecule type" value="Genomic_DNA"/>
</dbReference>
<evidence type="ECO:0000256" key="4">
    <source>
        <dbReference type="ARBA" id="ARBA00022679"/>
    </source>
</evidence>
<dbReference type="GO" id="GO:0061630">
    <property type="term" value="F:ubiquitin protein ligase activity"/>
    <property type="evidence" value="ECO:0007669"/>
    <property type="project" value="UniProtKB-EC"/>
</dbReference>
<evidence type="ECO:0000256" key="7">
    <source>
        <dbReference type="ARBA" id="ARBA00022771"/>
    </source>
</evidence>
<sequence>MENDQQGSYLRDEDKEEMEKRIRTVVIDSNLVLSNSTCGICRTAEDEYIKVYDDHNNDGDGDGDGDEDADADADEDEDEAEDEDADEDEYEDEDEDDDEDDDDADDADDDEDDDDEDDDEDDDDDDDDDDENDEECDDEYDSHRLISTPYCTHKFCKTCWREYLETNFYSLEENLTVISCPDQDCGASVRLKTIEKLGVHDQDMYLSYIMRVYIENESKQLPAPDDN</sequence>
<evidence type="ECO:0000313" key="12">
    <source>
        <dbReference type="EMBL" id="OAO89907.1"/>
    </source>
</evidence>
<name>A0A178U9U0_ARATH</name>
<dbReference type="PANTHER" id="PTHR11685">
    <property type="entry name" value="RBR FAMILY RING FINGER AND IBR DOMAIN-CONTAINING"/>
    <property type="match status" value="1"/>
</dbReference>
<dbReference type="InterPro" id="IPR044066">
    <property type="entry name" value="TRIAD_supradom"/>
</dbReference>
<dbReference type="Gene3D" id="3.30.40.10">
    <property type="entry name" value="Zinc/RING finger domain, C3HC4 (zinc finger)"/>
    <property type="match status" value="1"/>
</dbReference>
<dbReference type="EC" id="2.3.2.31" evidence="3"/>
<dbReference type="ExpressionAtlas" id="A0A178U9U0">
    <property type="expression patterns" value="baseline and differential"/>
</dbReference>
<comment type="caution">
    <text evidence="12">The sequence shown here is derived from an EMBL/GenBank/DDBJ whole genome shotgun (WGS) entry which is preliminary data.</text>
</comment>
<gene>
    <name evidence="12" type="ordered locus">AXX17_At5g63310</name>
</gene>
<comment type="catalytic activity">
    <reaction evidence="1">
        <text>[E2 ubiquitin-conjugating enzyme]-S-ubiquitinyl-L-cysteine + [acceptor protein]-L-lysine = [E2 ubiquitin-conjugating enzyme]-L-cysteine + [acceptor protein]-N(6)-ubiquitinyl-L-lysine.</text>
        <dbReference type="EC" id="2.3.2.31"/>
    </reaction>
</comment>
<evidence type="ECO:0000256" key="8">
    <source>
        <dbReference type="ARBA" id="ARBA00022786"/>
    </source>
</evidence>